<dbReference type="PANTHER" id="PTHR34383">
    <property type="entry name" value="POLYPHOSPHATE:AMP PHOSPHOTRANSFERASE-RELATED"/>
    <property type="match status" value="1"/>
</dbReference>
<dbReference type="EMBL" id="JAASQI010000004">
    <property type="protein sequence ID" value="NIJ58146.1"/>
    <property type="molecule type" value="Genomic_DNA"/>
</dbReference>
<keyword evidence="2 6" id="KW-0808">Transferase</keyword>
<keyword evidence="9" id="KW-1185">Reference proteome</keyword>
<dbReference type="Gene3D" id="3.40.50.300">
    <property type="entry name" value="P-loop containing nucleotide triphosphate hydrolases"/>
    <property type="match status" value="1"/>
</dbReference>
<dbReference type="PANTHER" id="PTHR34383:SF1">
    <property type="entry name" value="ADP-POLYPHOSPHATE PHOSPHOTRANSFERASE"/>
    <property type="match status" value="1"/>
</dbReference>
<dbReference type="EC" id="2.7.4.-" evidence="6"/>
<comment type="subunit">
    <text evidence="6">Homotetramer.</text>
</comment>
<dbReference type="GO" id="GO:0016301">
    <property type="term" value="F:kinase activity"/>
    <property type="evidence" value="ECO:0007669"/>
    <property type="project" value="UniProtKB-KW"/>
</dbReference>
<feature type="domain" description="Polyphosphate kinase-2-related" evidence="7">
    <location>
        <begin position="64"/>
        <end position="288"/>
    </location>
</feature>
<evidence type="ECO:0000313" key="9">
    <source>
        <dbReference type="Proteomes" id="UP001429580"/>
    </source>
</evidence>
<comment type="catalytic activity">
    <reaction evidence="5">
        <text>[phosphate](n) + ATP = [phosphate](n+1) + ADP</text>
        <dbReference type="Rhea" id="RHEA:19573"/>
        <dbReference type="Rhea" id="RHEA-COMP:9859"/>
        <dbReference type="Rhea" id="RHEA-COMP:14280"/>
        <dbReference type="ChEBI" id="CHEBI:16838"/>
        <dbReference type="ChEBI" id="CHEBI:30616"/>
        <dbReference type="ChEBI" id="CHEBI:456216"/>
    </reaction>
    <physiologicalReaction direction="right-to-left" evidence="5">
        <dbReference type="Rhea" id="RHEA:19575"/>
    </physiologicalReaction>
</comment>
<dbReference type="Pfam" id="PF03976">
    <property type="entry name" value="PPK2"/>
    <property type="match status" value="1"/>
</dbReference>
<proteinExistence type="inferred from homology"/>
<protein>
    <recommendedName>
        <fullName evidence="6">ADP/GDP-polyphosphate phosphotransferase</fullName>
        <ecNumber evidence="6">2.7.4.-</ecNumber>
    </recommendedName>
    <alternativeName>
        <fullName evidence="6">Polyphosphate kinase PPK2</fullName>
    </alternativeName>
</protein>
<evidence type="ECO:0000256" key="4">
    <source>
        <dbReference type="ARBA" id="ARBA00023310"/>
    </source>
</evidence>
<dbReference type="InterPro" id="IPR022486">
    <property type="entry name" value="PPK2_PA0141"/>
</dbReference>
<comment type="caution">
    <text evidence="8">The sequence shown here is derived from an EMBL/GenBank/DDBJ whole genome shotgun (WGS) entry which is preliminary data.</text>
</comment>
<evidence type="ECO:0000256" key="2">
    <source>
        <dbReference type="ARBA" id="ARBA00022679"/>
    </source>
</evidence>
<keyword evidence="4" id="KW-0066">ATP synthesis</keyword>
<sequence length="319" mass="35673">MAHRARQNRKSGDGANDDADVAAAETAHGASDVLASFDIHAPELPQAIADAALRSGGFPYDDKLSSKVYRRELRGLQIELLKLATWVRQSGERLVVVFEGRDGAGKGGAITRFTQHLNPRSVRIVALPRPSNVEAGQWYFQRYVSELPSAGEIVLFDRSWYNRAGVEPVMGFCSPEQTERFLNEAPVLEKLWTNDGIRLIKILLTIGPEMQMARLHAREHDPLKHWKLSPIDYEAIPRFDAYSRAFDRMIEHTSTPHAPWTVIRGNDKLRARLAVIRHVLTATPYTDRDDSVIGKEDRGVVLSAKRFLCKGGEPTANGD</sequence>
<gene>
    <name evidence="8" type="ORF">FHS82_001988</name>
</gene>
<dbReference type="NCBIfam" id="TIGR03707">
    <property type="entry name" value="PPK2_P_aer"/>
    <property type="match status" value="1"/>
</dbReference>
<evidence type="ECO:0000256" key="3">
    <source>
        <dbReference type="ARBA" id="ARBA00022777"/>
    </source>
</evidence>
<evidence type="ECO:0000313" key="8">
    <source>
        <dbReference type="EMBL" id="NIJ58146.1"/>
    </source>
</evidence>
<organism evidence="8 9">
    <name type="scientific">Pseudochelatococcus lubricantis</name>
    <dbReference type="NCBI Taxonomy" id="1538102"/>
    <lineage>
        <taxon>Bacteria</taxon>
        <taxon>Pseudomonadati</taxon>
        <taxon>Pseudomonadota</taxon>
        <taxon>Alphaproteobacteria</taxon>
        <taxon>Hyphomicrobiales</taxon>
        <taxon>Chelatococcaceae</taxon>
        <taxon>Pseudochelatococcus</taxon>
    </lineage>
</organism>
<dbReference type="InterPro" id="IPR022488">
    <property type="entry name" value="PPK2-related"/>
</dbReference>
<reference evidence="8 9" key="1">
    <citation type="submission" date="2020-03" db="EMBL/GenBank/DDBJ databases">
        <title>Genomic Encyclopedia of Type Strains, Phase IV (KMG-IV): sequencing the most valuable type-strain genomes for metagenomic binning, comparative biology and taxonomic classification.</title>
        <authorList>
            <person name="Goeker M."/>
        </authorList>
    </citation>
    <scope>NUCLEOTIDE SEQUENCE [LARGE SCALE GENOMIC DNA]</scope>
    <source>
        <strain evidence="8 9">DSM 103870</strain>
    </source>
</reference>
<evidence type="ECO:0000256" key="1">
    <source>
        <dbReference type="ARBA" id="ARBA00009924"/>
    </source>
</evidence>
<comment type="similarity">
    <text evidence="1 6">Belongs to the polyphosphate kinase 2 (PPK2) family. Class I subfamily.</text>
</comment>
<dbReference type="SUPFAM" id="SSF52540">
    <property type="entry name" value="P-loop containing nucleoside triphosphate hydrolases"/>
    <property type="match status" value="1"/>
</dbReference>
<accession>A0ABX0V4X0</accession>
<dbReference type="RefSeq" id="WP_246225265.1">
    <property type="nucleotide sequence ID" value="NZ_JAASQI010000004.1"/>
</dbReference>
<dbReference type="InterPro" id="IPR027417">
    <property type="entry name" value="P-loop_NTPase"/>
</dbReference>
<name>A0ABX0V4X0_9HYPH</name>
<dbReference type="Proteomes" id="UP001429580">
    <property type="component" value="Unassembled WGS sequence"/>
</dbReference>
<keyword evidence="3 6" id="KW-0418">Kinase</keyword>
<evidence type="ECO:0000256" key="6">
    <source>
        <dbReference type="RuleBase" id="RU369062"/>
    </source>
</evidence>
<evidence type="ECO:0000259" key="7">
    <source>
        <dbReference type="Pfam" id="PF03976"/>
    </source>
</evidence>
<evidence type="ECO:0000256" key="5">
    <source>
        <dbReference type="ARBA" id="ARBA00024500"/>
    </source>
</evidence>
<comment type="function">
    <text evidence="6">Uses inorganic polyphosphate (polyP) as a donor to convert GDP to GTP or ADP to ATP.</text>
</comment>